<dbReference type="RefSeq" id="WP_269443341.1">
    <property type="nucleotide sequence ID" value="NZ_CP097463.1"/>
</dbReference>
<dbReference type="Proteomes" id="UP001164693">
    <property type="component" value="Chromosome"/>
</dbReference>
<sequence length="95" mass="10713">MTMFWDIVGYVLYVYLLVILARFVVEITRQFARAWRPAGIAAVGVELVYVATDPPIRLLRRLIPPLQLGSLRLDLSIMVLLLGILAAYWVVLSLG</sequence>
<keyword evidence="1" id="KW-0812">Transmembrane</keyword>
<keyword evidence="1" id="KW-1133">Transmembrane helix</keyword>
<dbReference type="Pfam" id="PF02325">
    <property type="entry name" value="CCB3_YggT"/>
    <property type="match status" value="1"/>
</dbReference>
<organism evidence="2 3">
    <name type="scientific">Jatrophihabitans cynanchi</name>
    <dbReference type="NCBI Taxonomy" id="2944128"/>
    <lineage>
        <taxon>Bacteria</taxon>
        <taxon>Bacillati</taxon>
        <taxon>Actinomycetota</taxon>
        <taxon>Actinomycetes</taxon>
        <taxon>Jatrophihabitantales</taxon>
        <taxon>Jatrophihabitantaceae</taxon>
        <taxon>Jatrophihabitans</taxon>
    </lineage>
</organism>
<evidence type="ECO:0000256" key="1">
    <source>
        <dbReference type="SAM" id="Phobius"/>
    </source>
</evidence>
<accession>A0ABY7K0G5</accession>
<keyword evidence="3" id="KW-1185">Reference proteome</keyword>
<name>A0ABY7K0G5_9ACTN</name>
<gene>
    <name evidence="2" type="ORF">M6B22_20110</name>
</gene>
<protein>
    <submittedName>
        <fullName evidence="2">YggT family protein</fullName>
    </submittedName>
</protein>
<feature type="transmembrane region" description="Helical" evidence="1">
    <location>
        <begin position="7"/>
        <end position="28"/>
    </location>
</feature>
<evidence type="ECO:0000313" key="2">
    <source>
        <dbReference type="EMBL" id="WAX56806.1"/>
    </source>
</evidence>
<reference evidence="2" key="1">
    <citation type="submission" date="2022-05" db="EMBL/GenBank/DDBJ databases">
        <title>Jatrophihabitans sp. SB3-54 whole genome sequence.</title>
        <authorList>
            <person name="Suh M.K."/>
            <person name="Eom M.K."/>
            <person name="Kim J.S."/>
            <person name="Kim H.S."/>
            <person name="Do H.E."/>
            <person name="Shin Y.K."/>
            <person name="Lee J.-S."/>
        </authorList>
    </citation>
    <scope>NUCLEOTIDE SEQUENCE</scope>
    <source>
        <strain evidence="2">SB3-54</strain>
    </source>
</reference>
<evidence type="ECO:0000313" key="3">
    <source>
        <dbReference type="Proteomes" id="UP001164693"/>
    </source>
</evidence>
<keyword evidence="1" id="KW-0472">Membrane</keyword>
<dbReference type="InterPro" id="IPR003425">
    <property type="entry name" value="CCB3/YggT"/>
</dbReference>
<proteinExistence type="predicted"/>
<feature type="transmembrane region" description="Helical" evidence="1">
    <location>
        <begin position="73"/>
        <end position="91"/>
    </location>
</feature>
<dbReference type="EMBL" id="CP097463">
    <property type="protein sequence ID" value="WAX56806.1"/>
    <property type="molecule type" value="Genomic_DNA"/>
</dbReference>